<feature type="region of interest" description="Disordered" evidence="1">
    <location>
        <begin position="1155"/>
        <end position="1203"/>
    </location>
</feature>
<dbReference type="EMBL" id="LCWV01000035">
    <property type="protein sequence ID" value="PWI65322.1"/>
    <property type="molecule type" value="Genomic_DNA"/>
</dbReference>
<feature type="compositionally biased region" description="Low complexity" evidence="1">
    <location>
        <begin position="47"/>
        <end position="58"/>
    </location>
</feature>
<dbReference type="Proteomes" id="UP000245956">
    <property type="component" value="Unassembled WGS sequence"/>
</dbReference>
<reference evidence="2 3" key="1">
    <citation type="journal article" date="2016" name="Front. Microbiol.">
        <title>Genome and transcriptome sequences reveal the specific parasitism of the nematophagous Purpureocillium lilacinum 36-1.</title>
        <authorList>
            <person name="Xie J."/>
            <person name="Li S."/>
            <person name="Mo C."/>
            <person name="Xiao X."/>
            <person name="Peng D."/>
            <person name="Wang G."/>
            <person name="Xiao Y."/>
        </authorList>
    </citation>
    <scope>NUCLEOTIDE SEQUENCE [LARGE SCALE GENOMIC DNA]</scope>
    <source>
        <strain evidence="2 3">36-1</strain>
    </source>
</reference>
<feature type="region of interest" description="Disordered" evidence="1">
    <location>
        <begin position="618"/>
        <end position="643"/>
    </location>
</feature>
<feature type="region of interest" description="Disordered" evidence="1">
    <location>
        <begin position="704"/>
        <end position="807"/>
    </location>
</feature>
<evidence type="ECO:0000256" key="1">
    <source>
        <dbReference type="SAM" id="MobiDB-lite"/>
    </source>
</evidence>
<dbReference type="AlphaFoldDB" id="A0A2U3DSU8"/>
<feature type="compositionally biased region" description="Pro residues" evidence="1">
    <location>
        <begin position="1158"/>
        <end position="1175"/>
    </location>
</feature>
<feature type="compositionally biased region" description="Polar residues" evidence="1">
    <location>
        <begin position="770"/>
        <end position="783"/>
    </location>
</feature>
<feature type="compositionally biased region" description="Low complexity" evidence="1">
    <location>
        <begin position="954"/>
        <end position="967"/>
    </location>
</feature>
<feature type="compositionally biased region" description="Polar residues" evidence="1">
    <location>
        <begin position="704"/>
        <end position="735"/>
    </location>
</feature>
<evidence type="ECO:0000313" key="2">
    <source>
        <dbReference type="EMBL" id="PWI65322.1"/>
    </source>
</evidence>
<feature type="compositionally biased region" description="Polar residues" evidence="1">
    <location>
        <begin position="743"/>
        <end position="760"/>
    </location>
</feature>
<feature type="region of interest" description="Disordered" evidence="1">
    <location>
        <begin position="825"/>
        <end position="857"/>
    </location>
</feature>
<feature type="region of interest" description="Disordered" evidence="1">
    <location>
        <begin position="661"/>
        <end position="691"/>
    </location>
</feature>
<sequence>MPISWPLRANRRSQNRGEPMDIDDEDTPMTGLHQTTRRNAPQGVGTASLAPGLGARLRGGARDSSPDSLFDSDGETEAALNRLSSTKSPSPAKDVWTTLYGFQGSVPFLVGDAASYLAAVRQLLSIPAAMNTPYTLVHYQSLERSLTEIKDDLATGSSGAAVRHMQEHFASANNNNTCTNNSPNNSPNKSTGHSATCCVLFVRLQTETGPAPGQFKPSNAQLGIDVCAIKYLPPGRQHPSTAYFPYPKNVGRHEDSEDGEALFPVREWNARQYLEHFRTAVDVLLGRPGRRNGFHHAVLRLHKETDPEGCSYAAPTHGILTLRPSDLQDIQPYYLAKEGLPGVGMQHHALDASQIHLTLPGFYPDLFSEHASIVAANTLRPVSGRLGMPSGIAHIQNLVRTLLAREADGVTHILLLSGRGTLGSVVDRIQPTALIPLSKSVRTLDAFAAHDLCQLLDSHPRSLLLYPQYMDDNHGDSDVIDTRMHAAWDTDVDMDHKCTYLPSLDSSVDTFRGQVARLVSQARGAGRDADRVNLFDATTHEITIRAVLLRDITTPDIEFSTFVIGPDSTDDEWFAIRAQIPTRNAEINVWLAGTWDWDRGLAKSNVWGPRYGKIQRFPPKIIADSSDSDSDSKTGSGSDSDGALESAANIIGKLIGSLPKSISPSTDKAASSPNTLKPTSSPTAHQTASTLNTHKTAPTAFKPASTQNVFKPTSSPTAHQTATPLNPYKSISRSTALKPASPLNPQKTASPLNTHTTASPPTVPKPAPSLNPQKTASPLNSRKTVLPPSIRKTTAPLIARKPAPIRRRPTTASPFIARKPATLREAHNTTSTPGILKTATTTNTSQTAPQKTTPPPTTADCPFPRCGFIYNPAHGANLATHVLEAHASRKCMWCDEPIPESWTDAQRDAHARTHRDRLLAALGVQSASLTQGGSSSSNDKAVAVKVPLKQAPRASSSSSATTTTTAAPIDLRGAEEEDQAAGRDTVASRPVFANQRFCDRCGRDRSRFLTEAERTYHDRHCVPGVYHGARCRFCRRCGDYRWASGEDRRLSGRAGRGVSGGSCGHDDEGAARFCARCGLDVGAMEEDEDDDGGAGRRAAAHDEACRGFGAQPGRFCPHCGVAFWEGHAQADWLHNTRHIEACRAAAAAAITTTITTTTPPPLPPPPPPPPPPPLPFGARNAGPSSRRRTPPPPTTTTTTTTKA</sequence>
<organism evidence="2 3">
    <name type="scientific">Purpureocillium lilacinum</name>
    <name type="common">Paecilomyces lilacinus</name>
    <dbReference type="NCBI Taxonomy" id="33203"/>
    <lineage>
        <taxon>Eukaryota</taxon>
        <taxon>Fungi</taxon>
        <taxon>Dikarya</taxon>
        <taxon>Ascomycota</taxon>
        <taxon>Pezizomycotina</taxon>
        <taxon>Sordariomycetes</taxon>
        <taxon>Hypocreomycetidae</taxon>
        <taxon>Hypocreales</taxon>
        <taxon>Ophiocordycipitaceae</taxon>
        <taxon>Purpureocillium</taxon>
    </lineage>
</organism>
<comment type="caution">
    <text evidence="2">The sequence shown here is derived from an EMBL/GenBank/DDBJ whole genome shotgun (WGS) entry which is preliminary data.</text>
</comment>
<evidence type="ECO:0000313" key="3">
    <source>
        <dbReference type="Proteomes" id="UP000245956"/>
    </source>
</evidence>
<feature type="region of interest" description="Disordered" evidence="1">
    <location>
        <begin position="949"/>
        <end position="986"/>
    </location>
</feature>
<proteinExistence type="predicted"/>
<feature type="region of interest" description="Disordered" evidence="1">
    <location>
        <begin position="1"/>
        <end position="75"/>
    </location>
</feature>
<protein>
    <submittedName>
        <fullName evidence="2">Uncharacterized protein</fullName>
    </submittedName>
</protein>
<dbReference type="PANTHER" id="PTHR16021">
    <property type="entry name" value="MANSC DOMAIN CONTAINING PROTEIN 1"/>
    <property type="match status" value="1"/>
</dbReference>
<feature type="non-terminal residue" evidence="2">
    <location>
        <position position="1203"/>
    </location>
</feature>
<gene>
    <name evidence="2" type="ORF">PCL_07245</name>
</gene>
<accession>A0A2U3DSU8</accession>
<dbReference type="PANTHER" id="PTHR16021:SF23">
    <property type="entry name" value="FI18411P1-RELATED"/>
    <property type="match status" value="1"/>
</dbReference>
<dbReference type="InterPro" id="IPR052660">
    <property type="entry name" value="Erythrocyte_Invasion_ImmMod"/>
</dbReference>
<feature type="compositionally biased region" description="Low complexity" evidence="1">
    <location>
        <begin position="837"/>
        <end position="851"/>
    </location>
</feature>
<name>A0A2U3DSU8_PURLI</name>